<proteinExistence type="predicted"/>
<sequence length="139" mass="14077">MKINTSFMAAAVATVGLMAASAASAATVAKDSATGELRAPTAQEAQVLSQGNNGKTALKAAPRGLRTGLVNPQPVKHADGTVEQELDESSLSYSVATRNADGSIDLHCVTGAEAADALHKGKKPAKSSKAVKGHSHDSK</sequence>
<evidence type="ECO:0000313" key="3">
    <source>
        <dbReference type="EMBL" id="MBB4842752.1"/>
    </source>
</evidence>
<evidence type="ECO:0000256" key="1">
    <source>
        <dbReference type="SAM" id="MobiDB-lite"/>
    </source>
</evidence>
<protein>
    <recommendedName>
        <fullName evidence="5">Secreted protein</fullName>
    </recommendedName>
</protein>
<dbReference type="NCBIfam" id="NF047450">
    <property type="entry name" value="post-PEP-CTERM_1"/>
    <property type="match status" value="1"/>
</dbReference>
<dbReference type="AlphaFoldDB" id="A0A840L7W0"/>
<feature type="signal peptide" evidence="2">
    <location>
        <begin position="1"/>
        <end position="25"/>
    </location>
</feature>
<dbReference type="RefSeq" id="WP_184297348.1">
    <property type="nucleotide sequence ID" value="NZ_JACHLP010000002.1"/>
</dbReference>
<keyword evidence="2" id="KW-0732">Signal</keyword>
<dbReference type="Proteomes" id="UP000562027">
    <property type="component" value="Unassembled WGS sequence"/>
</dbReference>
<name>A0A840L7W0_9BURK</name>
<evidence type="ECO:0000256" key="2">
    <source>
        <dbReference type="SAM" id="SignalP"/>
    </source>
</evidence>
<feature type="region of interest" description="Disordered" evidence="1">
    <location>
        <begin position="64"/>
        <end position="88"/>
    </location>
</feature>
<keyword evidence="4" id="KW-1185">Reference proteome</keyword>
<dbReference type="EMBL" id="JACHLP010000002">
    <property type="protein sequence ID" value="MBB4842752.1"/>
    <property type="molecule type" value="Genomic_DNA"/>
</dbReference>
<gene>
    <name evidence="3" type="ORF">HNP55_001267</name>
</gene>
<evidence type="ECO:0000313" key="4">
    <source>
        <dbReference type="Proteomes" id="UP000562027"/>
    </source>
</evidence>
<reference evidence="3 4" key="1">
    <citation type="submission" date="2020-08" db="EMBL/GenBank/DDBJ databases">
        <title>Functional genomics of gut bacteria from endangered species of beetles.</title>
        <authorList>
            <person name="Carlos-Shanley C."/>
        </authorList>
    </citation>
    <scope>NUCLEOTIDE SEQUENCE [LARGE SCALE GENOMIC DNA]</scope>
    <source>
        <strain evidence="3 4">S00239</strain>
    </source>
</reference>
<evidence type="ECO:0008006" key="5">
    <source>
        <dbReference type="Google" id="ProtNLM"/>
    </source>
</evidence>
<comment type="caution">
    <text evidence="3">The sequence shown here is derived from an EMBL/GenBank/DDBJ whole genome shotgun (WGS) entry which is preliminary data.</text>
</comment>
<feature type="compositionally biased region" description="Basic residues" evidence="1">
    <location>
        <begin position="120"/>
        <end position="133"/>
    </location>
</feature>
<feature type="region of interest" description="Disordered" evidence="1">
    <location>
        <begin position="117"/>
        <end position="139"/>
    </location>
</feature>
<feature type="chain" id="PRO_5032821490" description="Secreted protein" evidence="2">
    <location>
        <begin position="26"/>
        <end position="139"/>
    </location>
</feature>
<organism evidence="3 4">
    <name type="scientific">Roseateles oligotrophus</name>
    <dbReference type="NCBI Taxonomy" id="1769250"/>
    <lineage>
        <taxon>Bacteria</taxon>
        <taxon>Pseudomonadati</taxon>
        <taxon>Pseudomonadota</taxon>
        <taxon>Betaproteobacteria</taxon>
        <taxon>Burkholderiales</taxon>
        <taxon>Sphaerotilaceae</taxon>
        <taxon>Roseateles</taxon>
    </lineage>
</organism>
<accession>A0A840L7W0</accession>